<feature type="domain" description="Transglutaminase-like" evidence="2">
    <location>
        <begin position="186"/>
        <end position="290"/>
    </location>
</feature>
<feature type="chain" id="PRO_5016333792" evidence="1">
    <location>
        <begin position="21"/>
        <end position="410"/>
    </location>
</feature>
<feature type="signal peptide" evidence="1">
    <location>
        <begin position="1"/>
        <end position="20"/>
    </location>
</feature>
<dbReference type="RefSeq" id="WP_111635185.1">
    <property type="nucleotide sequence ID" value="NZ_QLLR01000023.1"/>
</dbReference>
<keyword evidence="1" id="KW-0732">Signal</keyword>
<dbReference type="Pfam" id="PF01841">
    <property type="entry name" value="Transglut_core"/>
    <property type="match status" value="1"/>
</dbReference>
<evidence type="ECO:0000256" key="1">
    <source>
        <dbReference type="SAM" id="SignalP"/>
    </source>
</evidence>
<protein>
    <submittedName>
        <fullName evidence="3">Transglutaminase superfamily protein</fullName>
    </submittedName>
</protein>
<dbReference type="InterPro" id="IPR038765">
    <property type="entry name" value="Papain-like_cys_pep_sf"/>
</dbReference>
<reference evidence="3 4" key="1">
    <citation type="submission" date="2018-06" db="EMBL/GenBank/DDBJ databases">
        <title>Genomic Encyclopedia of Archaeal and Bacterial Type Strains, Phase II (KMG-II): from individual species to whole genera.</title>
        <authorList>
            <person name="Goeker M."/>
        </authorList>
    </citation>
    <scope>NUCLEOTIDE SEQUENCE [LARGE SCALE GENOMIC DNA]</scope>
    <source>
        <strain evidence="3 4">DSM 14825</strain>
    </source>
</reference>
<gene>
    <name evidence="3" type="ORF">LY11_03790</name>
</gene>
<organism evidence="3 4">
    <name type="scientific">Pedobacter cryoconitis</name>
    <dbReference type="NCBI Taxonomy" id="188932"/>
    <lineage>
        <taxon>Bacteria</taxon>
        <taxon>Pseudomonadati</taxon>
        <taxon>Bacteroidota</taxon>
        <taxon>Sphingobacteriia</taxon>
        <taxon>Sphingobacteriales</taxon>
        <taxon>Sphingobacteriaceae</taxon>
        <taxon>Pedobacter</taxon>
    </lineage>
</organism>
<dbReference type="AlphaFoldDB" id="A0A327SBD7"/>
<accession>A0A327SBD7</accession>
<dbReference type="InterPro" id="IPR002931">
    <property type="entry name" value="Transglutaminase-like"/>
</dbReference>
<dbReference type="Proteomes" id="UP000249754">
    <property type="component" value="Unassembled WGS sequence"/>
</dbReference>
<evidence type="ECO:0000313" key="3">
    <source>
        <dbReference type="EMBL" id="RAJ26346.1"/>
    </source>
</evidence>
<dbReference type="NCBIfam" id="NF047558">
    <property type="entry name" value="TPR_END_plus"/>
    <property type="match status" value="1"/>
</dbReference>
<name>A0A327SBD7_9SPHI</name>
<sequence>MRKFIAAFLVVTCVTLSAFSQSSVPDEAFEQSYQVSIQSVIAAYNRKDYVASNAELVRFLQKFKVLSADIKQKYKGALVNQYYSLSCVNALSGNKNKAILYLDSAVQNGFGNYKNMMADTDLDGLRGDTQFKTVVEKIRARGDYSYILQKSGMYDQKDKRVALKFTYQDSNAPELVKFRKNYKLDSVSGNGDETSRFKNLLFWVHNSVKHDGSIDNPKNKNAVDLLEICKKEDRGLNCRMMATILKDAYQAMGYKSRMVTCMPKDTTDLDCHVITIVWSEKMDKWVWMDPTFNAYVSDAQGTLLNVEEVRTKLIAGEPLVLNEDANWNNKKKYTREYYLDYYMSKNLYWISCDVKNEWDAETRSAGKPLIEDIHLYPGGFSKIKGDKLSDQTGITYATSNAAYFWAKPGK</sequence>
<comment type="caution">
    <text evidence="3">The sequence shown here is derived from an EMBL/GenBank/DDBJ whole genome shotgun (WGS) entry which is preliminary data.</text>
</comment>
<dbReference type="SUPFAM" id="SSF54001">
    <property type="entry name" value="Cysteine proteinases"/>
    <property type="match status" value="1"/>
</dbReference>
<dbReference type="EMBL" id="QLLR01000023">
    <property type="protein sequence ID" value="RAJ26346.1"/>
    <property type="molecule type" value="Genomic_DNA"/>
</dbReference>
<dbReference type="OrthoDB" id="5166556at2"/>
<evidence type="ECO:0000259" key="2">
    <source>
        <dbReference type="Pfam" id="PF01841"/>
    </source>
</evidence>
<proteinExistence type="predicted"/>
<evidence type="ECO:0000313" key="4">
    <source>
        <dbReference type="Proteomes" id="UP000249754"/>
    </source>
</evidence>